<proteinExistence type="inferred from homology"/>
<dbReference type="Proteomes" id="UP000199406">
    <property type="component" value="Unassembled WGS sequence"/>
</dbReference>
<dbReference type="GO" id="GO:0050660">
    <property type="term" value="F:flavin adenine dinucleotide binding"/>
    <property type="evidence" value="ECO:0007669"/>
    <property type="project" value="InterPro"/>
</dbReference>
<evidence type="ECO:0000256" key="3">
    <source>
        <dbReference type="ARBA" id="ARBA00022630"/>
    </source>
</evidence>
<comment type="cofactor">
    <cofactor evidence="1">
        <name>FAD</name>
        <dbReference type="ChEBI" id="CHEBI:57692"/>
    </cofactor>
</comment>
<dbReference type="EMBL" id="FNBT01000004">
    <property type="protein sequence ID" value="SDF50883.1"/>
    <property type="molecule type" value="Genomic_DNA"/>
</dbReference>
<dbReference type="SUPFAM" id="SSF47203">
    <property type="entry name" value="Acyl-CoA dehydrogenase C-terminal domain-like"/>
    <property type="match status" value="1"/>
</dbReference>
<dbReference type="OrthoDB" id="8677713at2"/>
<dbReference type="InterPro" id="IPR009075">
    <property type="entry name" value="AcylCo_DH/oxidase_C"/>
</dbReference>
<dbReference type="InterPro" id="IPR036250">
    <property type="entry name" value="AcylCo_DH-like_C"/>
</dbReference>
<evidence type="ECO:0000259" key="6">
    <source>
        <dbReference type="Pfam" id="PF00441"/>
    </source>
</evidence>
<dbReference type="RefSeq" id="WP_091766589.1">
    <property type="nucleotide sequence ID" value="NZ_FNBT01000004.1"/>
</dbReference>
<dbReference type="GO" id="GO:0003995">
    <property type="term" value="F:acyl-CoA dehydrogenase activity"/>
    <property type="evidence" value="ECO:0007669"/>
    <property type="project" value="TreeGrafter"/>
</dbReference>
<evidence type="ECO:0000256" key="1">
    <source>
        <dbReference type="ARBA" id="ARBA00001974"/>
    </source>
</evidence>
<evidence type="ECO:0000259" key="7">
    <source>
        <dbReference type="Pfam" id="PF02771"/>
    </source>
</evidence>
<keyword evidence="3" id="KW-0285">Flavoprotein</keyword>
<keyword evidence="4" id="KW-0274">FAD</keyword>
<evidence type="ECO:0000256" key="4">
    <source>
        <dbReference type="ARBA" id="ARBA00022827"/>
    </source>
</evidence>
<feature type="domain" description="Acyl-CoA dehydrogenase/oxidase N-terminal" evidence="7">
    <location>
        <begin position="6"/>
        <end position="118"/>
    </location>
</feature>
<dbReference type="Pfam" id="PF02771">
    <property type="entry name" value="Acyl-CoA_dh_N"/>
    <property type="match status" value="1"/>
</dbReference>
<dbReference type="InterPro" id="IPR009100">
    <property type="entry name" value="AcylCoA_DH/oxidase_NM_dom_sf"/>
</dbReference>
<dbReference type="InterPro" id="IPR013786">
    <property type="entry name" value="AcylCoA_DH/ox_N"/>
</dbReference>
<name>A0A1G7LN97_9ACTN</name>
<organism evidence="8 9">
    <name type="scientific">Blastococcus aurantiacus</name>
    <dbReference type="NCBI Taxonomy" id="1550231"/>
    <lineage>
        <taxon>Bacteria</taxon>
        <taxon>Bacillati</taxon>
        <taxon>Actinomycetota</taxon>
        <taxon>Actinomycetes</taxon>
        <taxon>Geodermatophilales</taxon>
        <taxon>Geodermatophilaceae</taxon>
        <taxon>Blastococcus</taxon>
    </lineage>
</organism>
<gene>
    <name evidence="8" type="ORF">SAMN05660662_2418</name>
</gene>
<keyword evidence="9" id="KW-1185">Reference proteome</keyword>
<keyword evidence="5" id="KW-0560">Oxidoreductase</keyword>
<dbReference type="InterPro" id="IPR037069">
    <property type="entry name" value="AcylCoA_DH/ox_N_sf"/>
</dbReference>
<dbReference type="SUPFAM" id="SSF56645">
    <property type="entry name" value="Acyl-CoA dehydrogenase NM domain-like"/>
    <property type="match status" value="1"/>
</dbReference>
<dbReference type="AlphaFoldDB" id="A0A1G7LN97"/>
<dbReference type="STRING" id="1550231.SAMN05660662_2418"/>
<protein>
    <submittedName>
        <fullName evidence="8">Acyl-CoA dehydrogenase</fullName>
    </submittedName>
</protein>
<dbReference type="Gene3D" id="1.20.140.10">
    <property type="entry name" value="Butyryl-CoA Dehydrogenase, subunit A, domain 3"/>
    <property type="match status" value="1"/>
</dbReference>
<comment type="similarity">
    <text evidence="2">Belongs to the acyl-CoA dehydrogenase family.</text>
</comment>
<evidence type="ECO:0000256" key="5">
    <source>
        <dbReference type="ARBA" id="ARBA00023002"/>
    </source>
</evidence>
<dbReference type="Pfam" id="PF00441">
    <property type="entry name" value="Acyl-CoA_dh_1"/>
    <property type="match status" value="1"/>
</dbReference>
<dbReference type="PANTHER" id="PTHR43884">
    <property type="entry name" value="ACYL-COA DEHYDROGENASE"/>
    <property type="match status" value="1"/>
</dbReference>
<dbReference type="InterPro" id="IPR046373">
    <property type="entry name" value="Acyl-CoA_Oxase/DH_mid-dom_sf"/>
</dbReference>
<feature type="domain" description="Acyl-CoA dehydrogenase/oxidase C-terminal" evidence="6">
    <location>
        <begin position="225"/>
        <end position="349"/>
    </location>
</feature>
<evidence type="ECO:0000313" key="8">
    <source>
        <dbReference type="EMBL" id="SDF50883.1"/>
    </source>
</evidence>
<dbReference type="Gene3D" id="1.10.540.10">
    <property type="entry name" value="Acyl-CoA dehydrogenase/oxidase, N-terminal domain"/>
    <property type="match status" value="1"/>
</dbReference>
<evidence type="ECO:0000313" key="9">
    <source>
        <dbReference type="Proteomes" id="UP000199406"/>
    </source>
</evidence>
<dbReference type="PANTHER" id="PTHR43884:SF20">
    <property type="entry name" value="ACYL-COA DEHYDROGENASE FADE28"/>
    <property type="match status" value="1"/>
</dbReference>
<dbReference type="Gene3D" id="2.40.110.10">
    <property type="entry name" value="Butyryl-CoA Dehydrogenase, subunit A, domain 2"/>
    <property type="match status" value="1"/>
</dbReference>
<evidence type="ECO:0000256" key="2">
    <source>
        <dbReference type="ARBA" id="ARBA00009347"/>
    </source>
</evidence>
<reference evidence="9" key="1">
    <citation type="submission" date="2016-10" db="EMBL/GenBank/DDBJ databases">
        <authorList>
            <person name="Varghese N."/>
            <person name="Submissions S."/>
        </authorList>
    </citation>
    <scope>NUCLEOTIDE SEQUENCE [LARGE SCALE GENOMIC DNA]</scope>
    <source>
        <strain evidence="9">DSM 44268</strain>
    </source>
</reference>
<accession>A0A1G7LN97</accession>
<sequence>MTLIDTDDQRDLASSVKRFVAGQAPMSAVRKTIASEASFDPEVWRRLSQDLGVAGLAIPEEYGGAGASWAELVVALRELGAGLVPTPLLATSVLATGTLLALDDEEARREWLPRFAEGTAIGTLAVSEGPRREWPVADSAVVVADGALTGTKTAVLNAADADVLLVTTAEGVFLVEKGAPGLTITRVESLDLTRGIANVSFEGTPGRLLAGDAAAAIEKVADLANLALAAEQAAATKACLDMTTEYAKIRYSFGQPIGIYQGVKHPLADIYTDWALTDAAVRKASESLAEGSPTASLDAASARLLASSGYVEAAKMTMLLHGGIGFTWEHDAHLYYRNAITGNVLLGGPTAQQDRVAEMLGV</sequence>